<dbReference type="Pfam" id="PF03401">
    <property type="entry name" value="TctC"/>
    <property type="match status" value="1"/>
</dbReference>
<dbReference type="SUPFAM" id="SSF53850">
    <property type="entry name" value="Periplasmic binding protein-like II"/>
    <property type="match status" value="1"/>
</dbReference>
<evidence type="ECO:0000256" key="1">
    <source>
        <dbReference type="ARBA" id="ARBA00006987"/>
    </source>
</evidence>
<dbReference type="EMBL" id="CADILD010000002">
    <property type="protein sequence ID" value="CAB3867501.1"/>
    <property type="molecule type" value="Genomic_DNA"/>
</dbReference>
<dbReference type="AlphaFoldDB" id="A0A6S7CVK4"/>
<dbReference type="InterPro" id="IPR005064">
    <property type="entry name" value="BUG"/>
</dbReference>
<dbReference type="InterPro" id="IPR006311">
    <property type="entry name" value="TAT_signal"/>
</dbReference>
<protein>
    <submittedName>
        <fullName evidence="3">Uncharacterized protein</fullName>
    </submittedName>
</protein>
<gene>
    <name evidence="3" type="ORF">LMG1861_02588</name>
</gene>
<dbReference type="PIRSF" id="PIRSF017082">
    <property type="entry name" value="YflP"/>
    <property type="match status" value="1"/>
</dbReference>
<sequence>MNKNRRAFMAYAGLSAAVSAVPAWAQQYPSRPVRLVVPFVAGGTTDLLARILAEKLTQSLGVAVIVENKGGGNSLIGTEVVARANPDGYTLLIHTNNFTVNQTLYAGKQPFDAMKDFGPITLVSSVPHVLVINPKVPVHNLAELIDQAKEKPETLTFASAGSGTVTHLCGELFMRMSGIQLTHIPYKGSGGVMADLLGGHVDMQFAGMSLAREYILDGRLRALAVTTPTRYARLPDVPTVAELGYPGYAFSSWFGVLAPAKTPAEVVARLNGDIVKAVNDPRVQERLKQMDFEIYGSSASEFSSFLQTDIDKAARILKESGAKVD</sequence>
<comment type="similarity">
    <text evidence="1">Belongs to the UPF0065 (bug) family.</text>
</comment>
<feature type="signal peptide" evidence="2">
    <location>
        <begin position="1"/>
        <end position="25"/>
    </location>
</feature>
<dbReference type="PANTHER" id="PTHR42928:SF5">
    <property type="entry name" value="BLR1237 PROTEIN"/>
    <property type="match status" value="1"/>
</dbReference>
<dbReference type="CDD" id="cd13578">
    <property type="entry name" value="PBP2_Bug27"/>
    <property type="match status" value="1"/>
</dbReference>
<proteinExistence type="inferred from homology"/>
<keyword evidence="2" id="KW-0732">Signal</keyword>
<reference evidence="3 4" key="1">
    <citation type="submission" date="2020-04" db="EMBL/GenBank/DDBJ databases">
        <authorList>
            <person name="De Canck E."/>
        </authorList>
    </citation>
    <scope>NUCLEOTIDE SEQUENCE [LARGE SCALE GENOMIC DNA]</scope>
    <source>
        <strain evidence="3 4">LMG 1861</strain>
    </source>
</reference>
<name>A0A6S7CVK4_9BURK</name>
<feature type="chain" id="PRO_5028971292" evidence="2">
    <location>
        <begin position="26"/>
        <end position="325"/>
    </location>
</feature>
<evidence type="ECO:0000313" key="4">
    <source>
        <dbReference type="Proteomes" id="UP000494105"/>
    </source>
</evidence>
<organism evidence="3 4">
    <name type="scientific">Achromobacter piechaudii</name>
    <dbReference type="NCBI Taxonomy" id="72556"/>
    <lineage>
        <taxon>Bacteria</taxon>
        <taxon>Pseudomonadati</taxon>
        <taxon>Pseudomonadota</taxon>
        <taxon>Betaproteobacteria</taxon>
        <taxon>Burkholderiales</taxon>
        <taxon>Alcaligenaceae</taxon>
        <taxon>Achromobacter</taxon>
    </lineage>
</organism>
<dbReference type="Proteomes" id="UP000494105">
    <property type="component" value="Unassembled WGS sequence"/>
</dbReference>
<dbReference type="PROSITE" id="PS51318">
    <property type="entry name" value="TAT"/>
    <property type="match status" value="1"/>
</dbReference>
<dbReference type="Gene3D" id="3.40.190.150">
    <property type="entry name" value="Bordetella uptake gene, domain 1"/>
    <property type="match status" value="1"/>
</dbReference>
<dbReference type="RefSeq" id="WP_175128595.1">
    <property type="nucleotide sequence ID" value="NZ_CADILD010000002.1"/>
</dbReference>
<evidence type="ECO:0000256" key="2">
    <source>
        <dbReference type="SAM" id="SignalP"/>
    </source>
</evidence>
<dbReference type="InterPro" id="IPR042100">
    <property type="entry name" value="Bug_dom1"/>
</dbReference>
<accession>A0A6S7CVK4</accession>
<dbReference type="PANTHER" id="PTHR42928">
    <property type="entry name" value="TRICARBOXYLATE-BINDING PROTEIN"/>
    <property type="match status" value="1"/>
</dbReference>
<evidence type="ECO:0000313" key="3">
    <source>
        <dbReference type="EMBL" id="CAB3867501.1"/>
    </source>
</evidence>
<dbReference type="Gene3D" id="3.40.190.10">
    <property type="entry name" value="Periplasmic binding protein-like II"/>
    <property type="match status" value="1"/>
</dbReference>